<comment type="caution">
    <text evidence="5">The sequence shown here is derived from an EMBL/GenBank/DDBJ whole genome shotgun (WGS) entry which is preliminary data.</text>
</comment>
<evidence type="ECO:0000313" key="5">
    <source>
        <dbReference type="EMBL" id="GFY42880.1"/>
    </source>
</evidence>
<organism evidence="5 6">
    <name type="scientific">Trichonephila inaurata madagascariensis</name>
    <dbReference type="NCBI Taxonomy" id="2747483"/>
    <lineage>
        <taxon>Eukaryota</taxon>
        <taxon>Metazoa</taxon>
        <taxon>Ecdysozoa</taxon>
        <taxon>Arthropoda</taxon>
        <taxon>Chelicerata</taxon>
        <taxon>Arachnida</taxon>
        <taxon>Araneae</taxon>
        <taxon>Araneomorphae</taxon>
        <taxon>Entelegynae</taxon>
        <taxon>Araneoidea</taxon>
        <taxon>Nephilidae</taxon>
        <taxon>Trichonephila</taxon>
        <taxon>Trichonephila inaurata</taxon>
    </lineage>
</organism>
<dbReference type="InterPro" id="IPR050733">
    <property type="entry name" value="Vitellogenin/Apolipophorin"/>
</dbReference>
<feature type="domain" description="Vitellogenin" evidence="4">
    <location>
        <begin position="29"/>
        <end position="223"/>
    </location>
</feature>
<dbReference type="SUPFAM" id="SSF56968">
    <property type="entry name" value="Lipovitellin-phosvitin complex, beta-sheet shell regions"/>
    <property type="match status" value="1"/>
</dbReference>
<keyword evidence="2" id="KW-0758">Storage protein</keyword>
<evidence type="ECO:0000259" key="4">
    <source>
        <dbReference type="Pfam" id="PF01347"/>
    </source>
</evidence>
<sequence>MRLFSAAIALLFLGVANAIPEYKLTYPKFETKKTHLYDVWINSTSGVPGMDPQVSKSVIKAELHVYAQTQTVLIIRLKNVKVTGSIHRVGSAVDPMRLKPDADLEKHLQVPIKCTYEKGLIKTYTLANDETLESKKIKKAILRNFQIRINETVLKNLPDLKTPLHFNVSRSSPYGNYSSHYLVMSNPYPEFPIVRNVYNISRTDNFEVSYPAYHTHHNFEKQGCPGVCRMVHEEDGYHSGCPIGWEPYQTPMKKSFVQHHNLRILKSGISLLDIIHTKETHVADLYDQNMEVVIKYVNSQKLLKNASKKNLSRNSV</sequence>
<evidence type="ECO:0000256" key="3">
    <source>
        <dbReference type="SAM" id="SignalP"/>
    </source>
</evidence>
<keyword evidence="6" id="KW-1185">Reference proteome</keyword>
<dbReference type="PANTHER" id="PTHR23345:SF15">
    <property type="entry name" value="VITELLOGENIN 1-RELATED"/>
    <property type="match status" value="1"/>
</dbReference>
<dbReference type="AlphaFoldDB" id="A0A8X6WY64"/>
<evidence type="ECO:0000256" key="2">
    <source>
        <dbReference type="ARBA" id="ARBA00022761"/>
    </source>
</evidence>
<evidence type="ECO:0000313" key="6">
    <source>
        <dbReference type="Proteomes" id="UP000886998"/>
    </source>
</evidence>
<name>A0A8X6WY64_9ARAC</name>
<dbReference type="Gene3D" id="2.30.230.10">
    <property type="entry name" value="Lipovitellin, beta-sheet shell regions, chain A"/>
    <property type="match status" value="1"/>
</dbReference>
<reference evidence="5" key="1">
    <citation type="submission" date="2020-08" db="EMBL/GenBank/DDBJ databases">
        <title>Multicomponent nature underlies the extraordinary mechanical properties of spider dragline silk.</title>
        <authorList>
            <person name="Kono N."/>
            <person name="Nakamura H."/>
            <person name="Mori M."/>
            <person name="Yoshida Y."/>
            <person name="Ohtoshi R."/>
            <person name="Malay A.D."/>
            <person name="Moran D.A.P."/>
            <person name="Tomita M."/>
            <person name="Numata K."/>
            <person name="Arakawa K."/>
        </authorList>
    </citation>
    <scope>NUCLEOTIDE SEQUENCE</scope>
</reference>
<dbReference type="InterPro" id="IPR015819">
    <property type="entry name" value="Lipid_transp_b-sht_shell"/>
</dbReference>
<protein>
    <recommendedName>
        <fullName evidence="4">Vitellogenin domain-containing protein</fullName>
    </recommendedName>
</protein>
<dbReference type="GO" id="GO:0005319">
    <property type="term" value="F:lipid transporter activity"/>
    <property type="evidence" value="ECO:0007669"/>
    <property type="project" value="InterPro"/>
</dbReference>
<dbReference type="OrthoDB" id="5956066at2759"/>
<feature type="signal peptide" evidence="3">
    <location>
        <begin position="1"/>
        <end position="18"/>
    </location>
</feature>
<proteinExistence type="predicted"/>
<dbReference type="InterPro" id="IPR001747">
    <property type="entry name" value="Vitellogenin_N"/>
</dbReference>
<dbReference type="Pfam" id="PF01347">
    <property type="entry name" value="Vitellogenin_N"/>
    <property type="match status" value="1"/>
</dbReference>
<evidence type="ECO:0000256" key="1">
    <source>
        <dbReference type="ARBA" id="ARBA00022729"/>
    </source>
</evidence>
<dbReference type="EMBL" id="BMAV01003379">
    <property type="protein sequence ID" value="GFY42880.1"/>
    <property type="molecule type" value="Genomic_DNA"/>
</dbReference>
<feature type="chain" id="PRO_5036457263" description="Vitellogenin domain-containing protein" evidence="3">
    <location>
        <begin position="19"/>
        <end position="316"/>
    </location>
</feature>
<dbReference type="PANTHER" id="PTHR23345">
    <property type="entry name" value="VITELLOGENIN-RELATED"/>
    <property type="match status" value="1"/>
</dbReference>
<gene>
    <name evidence="5" type="primary">AVEN_113955_1</name>
    <name evidence="5" type="ORF">TNIN_267821</name>
</gene>
<keyword evidence="1 3" id="KW-0732">Signal</keyword>
<dbReference type="InterPro" id="IPR015816">
    <property type="entry name" value="Vitellinogen_b-sht_N"/>
</dbReference>
<dbReference type="Proteomes" id="UP000886998">
    <property type="component" value="Unassembled WGS sequence"/>
</dbReference>
<accession>A0A8X6WY64</accession>